<evidence type="ECO:0000256" key="5">
    <source>
        <dbReference type="ARBA" id="ARBA00023237"/>
    </source>
</evidence>
<feature type="domain" description="RagB/SusD" evidence="6">
    <location>
        <begin position="307"/>
        <end position="611"/>
    </location>
</feature>
<accession>A0A1D7QC92</accession>
<comment type="similarity">
    <text evidence="2">Belongs to the SusD family.</text>
</comment>
<keyword evidence="5" id="KW-0998">Cell outer membrane</keyword>
<dbReference type="Pfam" id="PF14322">
    <property type="entry name" value="SusD-like_3"/>
    <property type="match status" value="1"/>
</dbReference>
<dbReference type="Gene3D" id="1.25.40.390">
    <property type="match status" value="1"/>
</dbReference>
<evidence type="ECO:0000256" key="4">
    <source>
        <dbReference type="ARBA" id="ARBA00023136"/>
    </source>
</evidence>
<feature type="domain" description="SusD-like N-terminal" evidence="7">
    <location>
        <begin position="27"/>
        <end position="219"/>
    </location>
</feature>
<evidence type="ECO:0000256" key="2">
    <source>
        <dbReference type="ARBA" id="ARBA00006275"/>
    </source>
</evidence>
<protein>
    <submittedName>
        <fullName evidence="8">Starch-binding protein</fullName>
    </submittedName>
</protein>
<evidence type="ECO:0000259" key="6">
    <source>
        <dbReference type="Pfam" id="PF07980"/>
    </source>
</evidence>
<dbReference type="Pfam" id="PF07980">
    <property type="entry name" value="SusD_RagB"/>
    <property type="match status" value="1"/>
</dbReference>
<dbReference type="EMBL" id="CP017141">
    <property type="protein sequence ID" value="AOM76310.1"/>
    <property type="molecule type" value="Genomic_DNA"/>
</dbReference>
<evidence type="ECO:0000313" key="8">
    <source>
        <dbReference type="EMBL" id="AOM76310.1"/>
    </source>
</evidence>
<evidence type="ECO:0000256" key="3">
    <source>
        <dbReference type="ARBA" id="ARBA00022729"/>
    </source>
</evidence>
<organism evidence="8 9">
    <name type="scientific">Pedobacter steynii</name>
    <dbReference type="NCBI Taxonomy" id="430522"/>
    <lineage>
        <taxon>Bacteria</taxon>
        <taxon>Pseudomonadati</taxon>
        <taxon>Bacteroidota</taxon>
        <taxon>Sphingobacteriia</taxon>
        <taxon>Sphingobacteriales</taxon>
        <taxon>Sphingobacteriaceae</taxon>
        <taxon>Pedobacter</taxon>
    </lineage>
</organism>
<keyword evidence="4" id="KW-0472">Membrane</keyword>
<dbReference type="InterPro" id="IPR011990">
    <property type="entry name" value="TPR-like_helical_dom_sf"/>
</dbReference>
<keyword evidence="9" id="KW-1185">Reference proteome</keyword>
<dbReference type="SUPFAM" id="SSF48452">
    <property type="entry name" value="TPR-like"/>
    <property type="match status" value="1"/>
</dbReference>
<reference evidence="8 9" key="1">
    <citation type="submission" date="2016-08" db="EMBL/GenBank/DDBJ databases">
        <authorList>
            <person name="Seilhamer J.J."/>
        </authorList>
    </citation>
    <scope>NUCLEOTIDE SEQUENCE [LARGE SCALE GENOMIC DNA]</scope>
    <source>
        <strain evidence="8 9">DX4</strain>
    </source>
</reference>
<gene>
    <name evidence="8" type="ORF">BFS30_03545</name>
</gene>
<dbReference type="AlphaFoldDB" id="A0A1D7QC92"/>
<name>A0A1D7QC92_9SPHI</name>
<sequence length="611" mass="69149">MKKKNIPLFIIAVGSLFLTSILSSCKHLDEKPDNLLTSDILWSNRANAESYLYNIYGAVLEIDYPHIGISDEASVSIPGTNIRQMVAGNWSSVNAYYDHWDNYYTGIRSSFIFEANVDKVPDSQLGADLKVQYKAESKFLRGWFYWQLIKQYGPVVKLTGALSLDEDFNKYPRATFDECKDYVNQLMDEAAVDLPVRWASSSNYGRPSKGSCLAVKSQLALWAASPLWNGNPAFNSLKNQDGTALAPAVYDANKWKIAADAAKAVIDLNSYKLFTNLDNGGTQFDPYLSVRDLFLTNWNSEILFSRNSWNYWGYTKASSPNPGGINLYNATQNVVDAFYMGNGRSIEDPSSGYDETGFAENNSSQYWAHKKGQWNMYANREPRFYAYIQYNGRPVLPAPTVDDKNYYSSAGNVDGTGRVEFYYGGKAGAKATGITNNITGYNFLKNVSPADNIRQDATNYRPFILMRYAEILLNYAEALNEYSPSNPDVVNTLNLVRSRAGLPGIETVYPAAVGNKELMRKYILKERQVELCFEGDRYYTLIRRLQLGAPENQTIYGMNVNEDDGGQGFGFTRFYNRTFFQKRAWADKMYLFPISQYQLDRDRALVQNPGW</sequence>
<dbReference type="InterPro" id="IPR033985">
    <property type="entry name" value="SusD-like_N"/>
</dbReference>
<dbReference type="Proteomes" id="UP000094313">
    <property type="component" value="Chromosome"/>
</dbReference>
<dbReference type="InterPro" id="IPR012944">
    <property type="entry name" value="SusD_RagB_dom"/>
</dbReference>
<dbReference type="OrthoDB" id="608091at2"/>
<evidence type="ECO:0000256" key="1">
    <source>
        <dbReference type="ARBA" id="ARBA00004442"/>
    </source>
</evidence>
<proteinExistence type="inferred from homology"/>
<dbReference type="KEGG" id="psty:BFS30_03545"/>
<dbReference type="RefSeq" id="WP_069378006.1">
    <property type="nucleotide sequence ID" value="NZ_CP017141.1"/>
</dbReference>
<evidence type="ECO:0000313" key="9">
    <source>
        <dbReference type="Proteomes" id="UP000094313"/>
    </source>
</evidence>
<dbReference type="GO" id="GO:0009279">
    <property type="term" value="C:cell outer membrane"/>
    <property type="evidence" value="ECO:0007669"/>
    <property type="project" value="UniProtKB-SubCell"/>
</dbReference>
<keyword evidence="3" id="KW-0732">Signal</keyword>
<comment type="subcellular location">
    <subcellularLocation>
        <location evidence="1">Cell outer membrane</location>
    </subcellularLocation>
</comment>
<evidence type="ECO:0000259" key="7">
    <source>
        <dbReference type="Pfam" id="PF14322"/>
    </source>
</evidence>
<dbReference type="PROSITE" id="PS51257">
    <property type="entry name" value="PROKAR_LIPOPROTEIN"/>
    <property type="match status" value="1"/>
</dbReference>